<dbReference type="Proteomes" id="UP000034172">
    <property type="component" value="Unassembled WGS sequence"/>
</dbReference>
<feature type="transmembrane region" description="Helical" evidence="1">
    <location>
        <begin position="83"/>
        <end position="105"/>
    </location>
</feature>
<feature type="transmembrane region" description="Helical" evidence="1">
    <location>
        <begin position="117"/>
        <end position="142"/>
    </location>
</feature>
<keyword evidence="1" id="KW-1133">Transmembrane helix</keyword>
<keyword evidence="1" id="KW-0812">Transmembrane</keyword>
<dbReference type="STRING" id="1618392.UW41_C0009G0015"/>
<evidence type="ECO:0000256" key="1">
    <source>
        <dbReference type="SAM" id="Phobius"/>
    </source>
</evidence>
<evidence type="ECO:0000313" key="2">
    <source>
        <dbReference type="EMBL" id="KKT49248.1"/>
    </source>
</evidence>
<keyword evidence="1" id="KW-0472">Membrane</keyword>
<comment type="caution">
    <text evidence="2">The sequence shown here is derived from an EMBL/GenBank/DDBJ whole genome shotgun (WGS) entry which is preliminary data.</text>
</comment>
<feature type="transmembrane region" description="Helical" evidence="1">
    <location>
        <begin position="162"/>
        <end position="180"/>
    </location>
</feature>
<gene>
    <name evidence="2" type="ORF">UW41_C0009G0015</name>
</gene>
<sequence length="181" mass="20194">MRRLPVSKTFRGHGIFAMVINVSLALIPLAYIKLIEWYLFLGIMPMVWVLAILLVWTLPHPTYLFFELKHLIHNPSIIVPRDVTAVIVFGLLSLLGLGLQILTNVSLLGLIGPTNKLVIVLSLSFFASIGGCLGLTDLVWIAGLWPPFMLEHLQKVVNNNKLIALCLGTTLLLFFLTMFFA</sequence>
<dbReference type="AlphaFoldDB" id="A0A0G1HRE1"/>
<dbReference type="EMBL" id="LCIE01000009">
    <property type="protein sequence ID" value="KKT49248.1"/>
    <property type="molecule type" value="Genomic_DNA"/>
</dbReference>
<protein>
    <submittedName>
        <fullName evidence="2">Uncharacterized protein</fullName>
    </submittedName>
</protein>
<feature type="transmembrane region" description="Helical" evidence="1">
    <location>
        <begin position="38"/>
        <end position="58"/>
    </location>
</feature>
<reference evidence="2 3" key="1">
    <citation type="journal article" date="2015" name="Nature">
        <title>rRNA introns, odd ribosomes, and small enigmatic genomes across a large radiation of phyla.</title>
        <authorList>
            <person name="Brown C.T."/>
            <person name="Hug L.A."/>
            <person name="Thomas B.C."/>
            <person name="Sharon I."/>
            <person name="Castelle C.J."/>
            <person name="Singh A."/>
            <person name="Wilkins M.J."/>
            <person name="Williams K.H."/>
            <person name="Banfield J.F."/>
        </authorList>
    </citation>
    <scope>NUCLEOTIDE SEQUENCE [LARGE SCALE GENOMIC DNA]</scope>
</reference>
<name>A0A0G1HRE1_9BACT</name>
<evidence type="ECO:0000313" key="3">
    <source>
        <dbReference type="Proteomes" id="UP000034172"/>
    </source>
</evidence>
<organism evidence="2 3">
    <name type="scientific">Candidatus Collierbacteria bacterium GW2011_GWC2_44_18</name>
    <dbReference type="NCBI Taxonomy" id="1618392"/>
    <lineage>
        <taxon>Bacteria</taxon>
        <taxon>Candidatus Collieribacteriota</taxon>
    </lineage>
</organism>
<proteinExistence type="predicted"/>
<accession>A0A0G1HRE1</accession>
<feature type="transmembrane region" description="Helical" evidence="1">
    <location>
        <begin position="12"/>
        <end position="31"/>
    </location>
</feature>